<feature type="signal peptide" evidence="2">
    <location>
        <begin position="1"/>
        <end position="24"/>
    </location>
</feature>
<sequence length="140" mass="15261">MKKILASAICAITVFSLFSFPASAMTVEKVGEDCRINLTLEDAKETRIYDPIYLSPKEVDELIDLYNKRTDNSNQSEEYKRGDRKIRNALQECKQQQASSSTSKSSTGAVAGISGLLGAVIGAVLAVLAVVPLMQNFLKI</sequence>
<dbReference type="AlphaFoldDB" id="A0A0G3GYA2"/>
<feature type="transmembrane region" description="Helical" evidence="1">
    <location>
        <begin position="109"/>
        <end position="134"/>
    </location>
</feature>
<keyword evidence="4" id="KW-1185">Reference proteome</keyword>
<dbReference type="Proteomes" id="UP000035199">
    <property type="component" value="Chromosome"/>
</dbReference>
<evidence type="ECO:0000256" key="1">
    <source>
        <dbReference type="SAM" id="Phobius"/>
    </source>
</evidence>
<feature type="chain" id="PRO_5002554877" description="Secreted protein" evidence="2">
    <location>
        <begin position="25"/>
        <end position="140"/>
    </location>
</feature>
<dbReference type="KEGG" id="cmv:CMUST_05995"/>
<evidence type="ECO:0000313" key="4">
    <source>
        <dbReference type="Proteomes" id="UP000035199"/>
    </source>
</evidence>
<keyword evidence="1" id="KW-0812">Transmembrane</keyword>
<proteinExistence type="predicted"/>
<evidence type="ECO:0000256" key="2">
    <source>
        <dbReference type="SAM" id="SignalP"/>
    </source>
</evidence>
<keyword evidence="2" id="KW-0732">Signal</keyword>
<keyword evidence="1" id="KW-0472">Membrane</keyword>
<accession>A0A0G3GYA2</accession>
<keyword evidence="1" id="KW-1133">Transmembrane helix</keyword>
<evidence type="ECO:0008006" key="5">
    <source>
        <dbReference type="Google" id="ProtNLM"/>
    </source>
</evidence>
<name>A0A0G3GYA2_9CORY</name>
<protein>
    <recommendedName>
        <fullName evidence="5">Secreted protein</fullName>
    </recommendedName>
</protein>
<gene>
    <name evidence="3" type="ORF">CMUST_05995</name>
</gene>
<reference evidence="3 4" key="1">
    <citation type="journal article" date="2015" name="Genome Announc.">
        <title>Complete Genome Sequence of the Type Strain Corynebacterium mustelae DSM 45274, Isolated from Various Tissues of a Male Ferret with Lethal Sepsis.</title>
        <authorList>
            <person name="Ruckert C."/>
            <person name="Eimer J."/>
            <person name="Winkler A."/>
            <person name="Tauch A."/>
        </authorList>
    </citation>
    <scope>NUCLEOTIDE SEQUENCE [LARGE SCALE GENOMIC DNA]</scope>
    <source>
        <strain evidence="3 4">DSM 45274</strain>
    </source>
</reference>
<dbReference type="PATRIC" id="fig|571915.4.peg.1276"/>
<dbReference type="RefSeq" id="WP_047261726.1">
    <property type="nucleotide sequence ID" value="NZ_CP011542.1"/>
</dbReference>
<evidence type="ECO:0000313" key="3">
    <source>
        <dbReference type="EMBL" id="AKK05535.1"/>
    </source>
</evidence>
<reference evidence="4" key="2">
    <citation type="submission" date="2015-05" db="EMBL/GenBank/DDBJ databases">
        <title>Complete genome sequence of Corynebacterium mustelae DSM 45274, isolated from various tissues of a male ferret with lethal sepsis.</title>
        <authorList>
            <person name="Ruckert C."/>
            <person name="Albersmeier A."/>
            <person name="Winkler A."/>
            <person name="Tauch A."/>
        </authorList>
    </citation>
    <scope>NUCLEOTIDE SEQUENCE [LARGE SCALE GENOMIC DNA]</scope>
    <source>
        <strain evidence="4">DSM 45274</strain>
    </source>
</reference>
<organism evidence="3 4">
    <name type="scientific">Corynebacterium mustelae</name>
    <dbReference type="NCBI Taxonomy" id="571915"/>
    <lineage>
        <taxon>Bacteria</taxon>
        <taxon>Bacillati</taxon>
        <taxon>Actinomycetota</taxon>
        <taxon>Actinomycetes</taxon>
        <taxon>Mycobacteriales</taxon>
        <taxon>Corynebacteriaceae</taxon>
        <taxon>Corynebacterium</taxon>
    </lineage>
</organism>
<dbReference type="EMBL" id="CP011542">
    <property type="protein sequence ID" value="AKK05535.1"/>
    <property type="molecule type" value="Genomic_DNA"/>
</dbReference>